<feature type="transmembrane region" description="Helical" evidence="10">
    <location>
        <begin position="273"/>
        <end position="294"/>
    </location>
</feature>
<evidence type="ECO:0000256" key="3">
    <source>
        <dbReference type="ARBA" id="ARBA00022106"/>
    </source>
</evidence>
<accession>A0ABN1JCR2</accession>
<keyword evidence="6 10" id="KW-0812">Transmembrane</keyword>
<comment type="similarity">
    <text evidence="2">Belongs to the multi antimicrobial extrusion (MATE) (TC 2.A.66.1) family. MepA subfamily.</text>
</comment>
<feature type="transmembrane region" description="Helical" evidence="10">
    <location>
        <begin position="137"/>
        <end position="158"/>
    </location>
</feature>
<dbReference type="NCBIfam" id="TIGR00797">
    <property type="entry name" value="matE"/>
    <property type="match status" value="1"/>
</dbReference>
<name>A0ABN1JCR2_9CLOT</name>
<keyword evidence="4" id="KW-0813">Transport</keyword>
<protein>
    <recommendedName>
        <fullName evidence="3">Multidrug export protein MepA</fullName>
    </recommendedName>
</protein>
<dbReference type="EMBL" id="BAAACG010000006">
    <property type="protein sequence ID" value="GAA0736150.1"/>
    <property type="molecule type" value="Genomic_DNA"/>
</dbReference>
<dbReference type="PANTHER" id="PTHR43823:SF3">
    <property type="entry name" value="MULTIDRUG EXPORT PROTEIN MEPA"/>
    <property type="match status" value="1"/>
</dbReference>
<keyword evidence="8 10" id="KW-0472">Membrane</keyword>
<feature type="transmembrane region" description="Helical" evidence="10">
    <location>
        <begin position="196"/>
        <end position="215"/>
    </location>
</feature>
<feature type="transmembrane region" description="Helical" evidence="10">
    <location>
        <begin position="94"/>
        <end position="117"/>
    </location>
</feature>
<dbReference type="InterPro" id="IPR051327">
    <property type="entry name" value="MATE_MepA_subfamily"/>
</dbReference>
<dbReference type="InterPro" id="IPR002528">
    <property type="entry name" value="MATE_fam"/>
</dbReference>
<feature type="transmembrane region" description="Helical" evidence="10">
    <location>
        <begin position="48"/>
        <end position="73"/>
    </location>
</feature>
<keyword evidence="7 10" id="KW-1133">Transmembrane helix</keyword>
<feature type="transmembrane region" description="Helical" evidence="10">
    <location>
        <begin position="358"/>
        <end position="380"/>
    </location>
</feature>
<dbReference type="PIRSF" id="PIRSF006603">
    <property type="entry name" value="DinF"/>
    <property type="match status" value="1"/>
</dbReference>
<feature type="transmembrane region" description="Helical" evidence="10">
    <location>
        <begin position="235"/>
        <end position="261"/>
    </location>
</feature>
<proteinExistence type="inferred from homology"/>
<dbReference type="PANTHER" id="PTHR43823">
    <property type="entry name" value="SPORULATION PROTEIN YKVU"/>
    <property type="match status" value="1"/>
</dbReference>
<evidence type="ECO:0000256" key="7">
    <source>
        <dbReference type="ARBA" id="ARBA00022989"/>
    </source>
</evidence>
<feature type="transmembrane region" description="Helical" evidence="10">
    <location>
        <begin position="21"/>
        <end position="42"/>
    </location>
</feature>
<feature type="transmembrane region" description="Helical" evidence="10">
    <location>
        <begin position="415"/>
        <end position="437"/>
    </location>
</feature>
<gene>
    <name evidence="11" type="ORF">GCM10008906_10810</name>
</gene>
<dbReference type="Proteomes" id="UP001501510">
    <property type="component" value="Unassembled WGS sequence"/>
</dbReference>
<evidence type="ECO:0000256" key="1">
    <source>
        <dbReference type="ARBA" id="ARBA00004651"/>
    </source>
</evidence>
<evidence type="ECO:0000256" key="5">
    <source>
        <dbReference type="ARBA" id="ARBA00022475"/>
    </source>
</evidence>
<evidence type="ECO:0000256" key="9">
    <source>
        <dbReference type="ARBA" id="ARBA00023251"/>
    </source>
</evidence>
<comment type="caution">
    <text evidence="11">The sequence shown here is derived from an EMBL/GenBank/DDBJ whole genome shotgun (WGS) entry which is preliminary data.</text>
</comment>
<dbReference type="InterPro" id="IPR045070">
    <property type="entry name" value="MATE_MepA-like"/>
</dbReference>
<organism evidence="11 12">
    <name type="scientific">Clostridium oceanicum</name>
    <dbReference type="NCBI Taxonomy" id="1543"/>
    <lineage>
        <taxon>Bacteria</taxon>
        <taxon>Bacillati</taxon>
        <taxon>Bacillota</taxon>
        <taxon>Clostridia</taxon>
        <taxon>Eubacteriales</taxon>
        <taxon>Clostridiaceae</taxon>
        <taxon>Clostridium</taxon>
    </lineage>
</organism>
<evidence type="ECO:0000256" key="6">
    <source>
        <dbReference type="ARBA" id="ARBA00022692"/>
    </source>
</evidence>
<comment type="subcellular location">
    <subcellularLocation>
        <location evidence="1">Cell membrane</location>
        <topology evidence="1">Multi-pass membrane protein</topology>
    </subcellularLocation>
</comment>
<keyword evidence="5" id="KW-1003">Cell membrane</keyword>
<feature type="transmembrane region" description="Helical" evidence="10">
    <location>
        <begin position="389"/>
        <end position="409"/>
    </location>
</feature>
<evidence type="ECO:0000313" key="12">
    <source>
        <dbReference type="Proteomes" id="UP001501510"/>
    </source>
</evidence>
<evidence type="ECO:0000256" key="10">
    <source>
        <dbReference type="SAM" id="Phobius"/>
    </source>
</evidence>
<evidence type="ECO:0000313" key="11">
    <source>
        <dbReference type="EMBL" id="GAA0736150.1"/>
    </source>
</evidence>
<keyword evidence="12" id="KW-1185">Reference proteome</keyword>
<dbReference type="Pfam" id="PF01554">
    <property type="entry name" value="MatE"/>
    <property type="match status" value="2"/>
</dbReference>
<dbReference type="InterPro" id="IPR048279">
    <property type="entry name" value="MdtK-like"/>
</dbReference>
<evidence type="ECO:0000256" key="8">
    <source>
        <dbReference type="ARBA" id="ARBA00023136"/>
    </source>
</evidence>
<keyword evidence="9" id="KW-0046">Antibiotic resistance</keyword>
<feature type="transmembrane region" description="Helical" evidence="10">
    <location>
        <begin position="170"/>
        <end position="190"/>
    </location>
</feature>
<feature type="transmembrane region" description="Helical" evidence="10">
    <location>
        <begin position="315"/>
        <end position="338"/>
    </location>
</feature>
<reference evidence="11 12" key="1">
    <citation type="journal article" date="2019" name="Int. J. Syst. Evol. Microbiol.">
        <title>The Global Catalogue of Microorganisms (GCM) 10K type strain sequencing project: providing services to taxonomists for standard genome sequencing and annotation.</title>
        <authorList>
            <consortium name="The Broad Institute Genomics Platform"/>
            <consortium name="The Broad Institute Genome Sequencing Center for Infectious Disease"/>
            <person name="Wu L."/>
            <person name="Ma J."/>
        </authorList>
    </citation>
    <scope>NUCLEOTIDE SEQUENCE [LARGE SCALE GENOMIC DNA]</scope>
    <source>
        <strain evidence="11 12">JCM 1407</strain>
    </source>
</reference>
<sequence>MNKNRKELLELSMGKLFVKMALPAMLGMIAVGLYNMVDAIFVGQLVSAAGVGAIVVAYNVTLLNTATSMLLAMGAMSVLSRALGEKDSKTIDKLFGNVLIGTAVLSIILTIIVYNFAGPMLAFVGAKGEILSLGTKYLKIISLGFVFSGLGPALNFLIRGEGQMKVAMKIITLGIVINIVLDPILIGKLGMGIKGAALATIIAQLIVVIGDIVYFKTGKSVIKISKHSFKMSFDIMPNILSVGFSGMVMQIMPAIQMSIMFKVLSSYGGSESIIIMGTAYRVMMFAFISLWGIAQGVQPIIGANYGAKQYDRVKKAFVTFARISTAIAGVLWLSFMVFPKTIISWFITDPSLAQAGIGRFRIFLGIFILYGIMSMSIVFFQGVGKGKKAAILVMGRQILFFIPIILLLPKAIGETGAWLAMPLGDFLTVLLSGIFIVKEFADMNNKIRGYNSSELAKGKI</sequence>
<dbReference type="CDD" id="cd13143">
    <property type="entry name" value="MATE_MepA_like"/>
    <property type="match status" value="1"/>
</dbReference>
<dbReference type="RefSeq" id="WP_343759605.1">
    <property type="nucleotide sequence ID" value="NZ_BAAACG010000006.1"/>
</dbReference>
<evidence type="ECO:0000256" key="2">
    <source>
        <dbReference type="ARBA" id="ARBA00008417"/>
    </source>
</evidence>
<evidence type="ECO:0000256" key="4">
    <source>
        <dbReference type="ARBA" id="ARBA00022448"/>
    </source>
</evidence>